<keyword evidence="2 11" id="KW-0813">Transport</keyword>
<sequence length="864" mass="92839">MNRKLATFACGLMASSFLATPAFAQDDEADDGVLPDDNVIIVTATLRAADVQDIPIAVTAVQPEQLERQGISDIKSLSSISPSFNIQSSQTETQGTSIKIRGVGTTGNNTGLESSVGVFIDGVYQSRPGVALGDLMDLERLEVLRGPQGTLFGRNTSAGALNITTKRPSLDIVEGFANATYGNYDFMNVQAGIGVPVVQDVAAVRFSGSYRKRDGYLKSVTGAESNNRDRFMLRGQLYAEPSADVSIRILGDYSEVDENCCDAVIIRETELQPFFAFHGLANDGVGPNGFDALEDLDTNSQLFVNTSKQWGISGELKWDLGAAQMTYIASYRDFESESVQESDFVSLNVFTAGRGGAASLPGLPKNGDFIKTMTHELRFQGEAFDGALDWLIGAYYSDEDIDAQGVLTLGPDFQRAVSAGNFGAVAGVNPLFTLTALGNGGVPVNANGGYAVNLFTQEARSFSIFTHNVFDITDTLSITLGARYVDERKDGAFDQLESSNPACQASVNGALLGTVPAPLRAGLVGLNCFSFTAPVTLTAPALLGGGLASNLLPLPREFDLRFKDDEITYTGQVTWKPTLDTMLYGSFSHGFKSGGFNLDPTAANLANSGAVIGGLLAGTPVAPIYADPRFRSEKVDAYEIGFKGTFGRINANVALFQMDMSDFQVLEFTGVQFTTFNVDNARSRGVEVEIFGKVDDYVSINASGTYAKAKYGNDCDKGAPLDVIAAVSLLCGQPLTNAPKFTAVTGMTYDGPLFDTGWGFLANVNLNYSDKRRTSTQHFERLSSGAIVELPFDYQENYFKVNARVGFTTPDEHFTFELWGTNLTNEITRGITANTPLRGPGGARSRIGFVEEPRFYGVTVRANF</sequence>
<keyword evidence="7" id="KW-0406">Ion transport</keyword>
<organism evidence="16 17">
    <name type="scientific">Altererythrobacter arenosus</name>
    <dbReference type="NCBI Taxonomy" id="3032592"/>
    <lineage>
        <taxon>Bacteria</taxon>
        <taxon>Pseudomonadati</taxon>
        <taxon>Pseudomonadota</taxon>
        <taxon>Alphaproteobacteria</taxon>
        <taxon>Sphingomonadales</taxon>
        <taxon>Erythrobacteraceae</taxon>
        <taxon>Altererythrobacter</taxon>
    </lineage>
</organism>
<evidence type="ECO:0000256" key="1">
    <source>
        <dbReference type="ARBA" id="ARBA00004571"/>
    </source>
</evidence>
<dbReference type="Gene3D" id="2.40.170.20">
    <property type="entry name" value="TonB-dependent receptor, beta-barrel domain"/>
    <property type="match status" value="1"/>
</dbReference>
<keyword evidence="10 11" id="KW-0998">Cell outer membrane</keyword>
<keyword evidence="3 11" id="KW-1134">Transmembrane beta strand</keyword>
<keyword evidence="4" id="KW-0410">Iron transport</keyword>
<keyword evidence="9 11" id="KW-0472">Membrane</keyword>
<dbReference type="Pfam" id="PF07715">
    <property type="entry name" value="Plug"/>
    <property type="match status" value="1"/>
</dbReference>
<evidence type="ECO:0000256" key="11">
    <source>
        <dbReference type="PROSITE-ProRule" id="PRU01360"/>
    </source>
</evidence>
<evidence type="ECO:0000256" key="4">
    <source>
        <dbReference type="ARBA" id="ARBA00022496"/>
    </source>
</evidence>
<feature type="chain" id="PRO_5045505250" evidence="13">
    <location>
        <begin position="25"/>
        <end position="864"/>
    </location>
</feature>
<dbReference type="Proteomes" id="UP001215827">
    <property type="component" value="Chromosome"/>
</dbReference>
<feature type="signal peptide" evidence="13">
    <location>
        <begin position="1"/>
        <end position="24"/>
    </location>
</feature>
<name>A0ABY8FTR8_9SPHN</name>
<accession>A0ABY8FTR8</accession>
<evidence type="ECO:0000256" key="10">
    <source>
        <dbReference type="ARBA" id="ARBA00023237"/>
    </source>
</evidence>
<dbReference type="InterPro" id="IPR036942">
    <property type="entry name" value="Beta-barrel_TonB_sf"/>
</dbReference>
<dbReference type="Pfam" id="PF00593">
    <property type="entry name" value="TonB_dep_Rec_b-barrel"/>
    <property type="match status" value="1"/>
</dbReference>
<keyword evidence="5 11" id="KW-0812">Transmembrane</keyword>
<dbReference type="PANTHER" id="PTHR32552:SF81">
    <property type="entry name" value="TONB-DEPENDENT OUTER MEMBRANE RECEPTOR"/>
    <property type="match status" value="1"/>
</dbReference>
<proteinExistence type="inferred from homology"/>
<evidence type="ECO:0000256" key="6">
    <source>
        <dbReference type="ARBA" id="ARBA00023004"/>
    </source>
</evidence>
<feature type="domain" description="TonB-dependent receptor plug" evidence="15">
    <location>
        <begin position="51"/>
        <end position="160"/>
    </location>
</feature>
<evidence type="ECO:0000256" key="5">
    <source>
        <dbReference type="ARBA" id="ARBA00022692"/>
    </source>
</evidence>
<keyword evidence="6" id="KW-0408">Iron</keyword>
<evidence type="ECO:0000256" key="7">
    <source>
        <dbReference type="ARBA" id="ARBA00023065"/>
    </source>
</evidence>
<evidence type="ECO:0000256" key="8">
    <source>
        <dbReference type="ARBA" id="ARBA00023077"/>
    </source>
</evidence>
<dbReference type="InterPro" id="IPR000531">
    <property type="entry name" value="Beta-barrel_TonB"/>
</dbReference>
<comment type="similarity">
    <text evidence="11 12">Belongs to the TonB-dependent receptor family.</text>
</comment>
<evidence type="ECO:0000256" key="9">
    <source>
        <dbReference type="ARBA" id="ARBA00023136"/>
    </source>
</evidence>
<comment type="subcellular location">
    <subcellularLocation>
        <location evidence="1 11">Cell outer membrane</location>
        <topology evidence="1 11">Multi-pass membrane protein</topology>
    </subcellularLocation>
</comment>
<dbReference type="PROSITE" id="PS52016">
    <property type="entry name" value="TONB_DEPENDENT_REC_3"/>
    <property type="match status" value="1"/>
</dbReference>
<evidence type="ECO:0000256" key="2">
    <source>
        <dbReference type="ARBA" id="ARBA00022448"/>
    </source>
</evidence>
<dbReference type="PANTHER" id="PTHR32552">
    <property type="entry name" value="FERRICHROME IRON RECEPTOR-RELATED"/>
    <property type="match status" value="1"/>
</dbReference>
<gene>
    <name evidence="16" type="ORF">P7228_03960</name>
</gene>
<evidence type="ECO:0000313" key="17">
    <source>
        <dbReference type="Proteomes" id="UP001215827"/>
    </source>
</evidence>
<reference evidence="16 17" key="1">
    <citation type="submission" date="2023-03" db="EMBL/GenBank/DDBJ databases">
        <title>Altererythrobacter sp. CAU 1644 isolated from sand.</title>
        <authorList>
            <person name="Kim W."/>
        </authorList>
    </citation>
    <scope>NUCLEOTIDE SEQUENCE [LARGE SCALE GENOMIC DNA]</scope>
    <source>
        <strain evidence="16 17">CAU 1644</strain>
    </source>
</reference>
<keyword evidence="16" id="KW-0675">Receptor</keyword>
<evidence type="ECO:0000256" key="3">
    <source>
        <dbReference type="ARBA" id="ARBA00022452"/>
    </source>
</evidence>
<protein>
    <submittedName>
        <fullName evidence="16">TonB-dependent receptor</fullName>
    </submittedName>
</protein>
<dbReference type="InterPro" id="IPR012910">
    <property type="entry name" value="Plug_dom"/>
</dbReference>
<evidence type="ECO:0000256" key="12">
    <source>
        <dbReference type="RuleBase" id="RU003357"/>
    </source>
</evidence>
<feature type="domain" description="TonB-dependent receptor-like beta-barrel" evidence="14">
    <location>
        <begin position="302"/>
        <end position="823"/>
    </location>
</feature>
<dbReference type="InterPro" id="IPR039426">
    <property type="entry name" value="TonB-dep_rcpt-like"/>
</dbReference>
<evidence type="ECO:0000259" key="14">
    <source>
        <dbReference type="Pfam" id="PF00593"/>
    </source>
</evidence>
<dbReference type="SUPFAM" id="SSF56935">
    <property type="entry name" value="Porins"/>
    <property type="match status" value="1"/>
</dbReference>
<keyword evidence="13" id="KW-0732">Signal</keyword>
<dbReference type="RefSeq" id="WP_278016917.1">
    <property type="nucleotide sequence ID" value="NZ_CP121106.1"/>
</dbReference>
<evidence type="ECO:0000256" key="13">
    <source>
        <dbReference type="SAM" id="SignalP"/>
    </source>
</evidence>
<evidence type="ECO:0000313" key="16">
    <source>
        <dbReference type="EMBL" id="WFL78227.1"/>
    </source>
</evidence>
<evidence type="ECO:0000259" key="15">
    <source>
        <dbReference type="Pfam" id="PF07715"/>
    </source>
</evidence>
<keyword evidence="17" id="KW-1185">Reference proteome</keyword>
<dbReference type="EMBL" id="CP121106">
    <property type="protein sequence ID" value="WFL78227.1"/>
    <property type="molecule type" value="Genomic_DNA"/>
</dbReference>
<keyword evidence="8 12" id="KW-0798">TonB box</keyword>